<dbReference type="EMBL" id="CP024870">
    <property type="protein sequence ID" value="ATX70809.1"/>
    <property type="molecule type" value="Genomic_DNA"/>
</dbReference>
<dbReference type="Proteomes" id="UP000231179">
    <property type="component" value="Chromosome"/>
</dbReference>
<evidence type="ECO:0000313" key="1">
    <source>
        <dbReference type="EMBL" id="ATX70809.1"/>
    </source>
</evidence>
<dbReference type="AlphaFoldDB" id="A0A2K8KK48"/>
<keyword evidence="2" id="KW-1185">Reference proteome</keyword>
<gene>
    <name evidence="1" type="ORF">SCLAR_v1c04900</name>
</gene>
<name>A0A2K8KK48_9MOLU</name>
<sequence>MIKKGNYQKLIDKIYKIECKKLNKAKLLVDFKRAYPSHA</sequence>
<accession>A0A2K8KK48</accession>
<evidence type="ECO:0000313" key="2">
    <source>
        <dbReference type="Proteomes" id="UP000231179"/>
    </source>
</evidence>
<proteinExistence type="predicted"/>
<organism evidence="1 2">
    <name type="scientific">Spiroplasma clarkii</name>
    <dbReference type="NCBI Taxonomy" id="2139"/>
    <lineage>
        <taxon>Bacteria</taxon>
        <taxon>Bacillati</taxon>
        <taxon>Mycoplasmatota</taxon>
        <taxon>Mollicutes</taxon>
        <taxon>Entomoplasmatales</taxon>
        <taxon>Spiroplasmataceae</taxon>
        <taxon>Spiroplasma</taxon>
    </lineage>
</organism>
<protein>
    <submittedName>
        <fullName evidence="1">Uncharacterized protein</fullName>
    </submittedName>
</protein>
<reference evidence="1 2" key="1">
    <citation type="submission" date="2017-11" db="EMBL/GenBank/DDBJ databases">
        <title>Complete genome sequence of Spiroplasma clarkii CN-5 (DSM 19994).</title>
        <authorList>
            <person name="Tsai Y.-M."/>
            <person name="Chang A."/>
            <person name="Lo W.-S."/>
            <person name="Kuo C.-H."/>
        </authorList>
    </citation>
    <scope>NUCLEOTIDE SEQUENCE [LARGE SCALE GENOMIC DNA]</scope>
    <source>
        <strain evidence="1 2">CN-5</strain>
    </source>
</reference>